<dbReference type="SUPFAM" id="SSF48452">
    <property type="entry name" value="TPR-like"/>
    <property type="match status" value="2"/>
</dbReference>
<feature type="region of interest" description="Disordered" evidence="1">
    <location>
        <begin position="234"/>
        <end position="277"/>
    </location>
</feature>
<feature type="domain" description="Protein kinase" evidence="2">
    <location>
        <begin position="512"/>
        <end position="757"/>
    </location>
</feature>
<dbReference type="STRING" id="60175.A0A1V6Y9R8"/>
<protein>
    <recommendedName>
        <fullName evidence="2">Protein kinase domain-containing protein</fullName>
    </recommendedName>
</protein>
<dbReference type="Pfam" id="PF09994">
    <property type="entry name" value="T6SS_Tle1-like_cat"/>
    <property type="match status" value="1"/>
</dbReference>
<dbReference type="SUPFAM" id="SSF56112">
    <property type="entry name" value="Protein kinase-like (PK-like)"/>
    <property type="match status" value="1"/>
</dbReference>
<dbReference type="GO" id="GO:0004672">
    <property type="term" value="F:protein kinase activity"/>
    <property type="evidence" value="ECO:0007669"/>
    <property type="project" value="InterPro"/>
</dbReference>
<dbReference type="PANTHER" id="PTHR33840:SF2">
    <property type="entry name" value="TLE1 PHOSPHOLIPASE DOMAIN-CONTAINING PROTEIN"/>
    <property type="match status" value="1"/>
</dbReference>
<keyword evidence="4" id="KW-1185">Reference proteome</keyword>
<dbReference type="AlphaFoldDB" id="A0A1V6Y9R8"/>
<sequence>MSARQIVLCFDGTGNTFRTDGTDTNVLKICRMLEKSDEQPGIGTDITPGSLASTTIQKKGKLGNSKALNLALGRSFDRHVLGGYRFLMRHYQTGAKVYIFGFSRGAYTARFLNEMIDYVGLLGPDNEEVVPFIWDAFVSWKLGRTDNNREEKHRAFVTMKFSRETLSRPMARVHFLGMFDAVNSIADFEVNVDVMPSSKVVRHAVSIDERRIKFRPVLLRSREDEWVRKTPLHEKKHAKKTWTDDNEHNSGPPVLPEIPNVSPPSKNQGVKVEDGDDDDMQDIEEMWFPGGHADIGGGWSLGAKEKWPLTHTPLVWMVQEARRAGLRLDLNKMKQYECVEEHHGDSGLEVTSNLERDISVSGLGLPADHQGYLRALHLAGTEGHIHDLLAYGNGLPLISVLSWRLMEYFPMRRMEVQPDGAMKAVRWPPPRGRSRDIPVNARIHVSAIQRMKSDPSYRPDNLLSGGQKGDTGDHVGIENWVVHSNEGDPVRERFQESDPASGQRLVTRLEHWRRQRRVGNGGFGSVWLEKCIQSGRSGDIQNGAVRAVKQIDIDTRFGSIDYNRELEAIAKFSHSRYERCFVKSFGWYEGPGQLFIAMEYLEIGDLFAYLYQKPLPLSEAEAKEIAYQILDGLNKWWIKLADFGITKRIEESHGQSTTLKGTPRYFAPEIWGFAERGSAYATDIWIVGEIIFEILTKKPAFATPGLLAGYKAKQDFPVTMLTDAGVSQPCVDFVLSLMCLNPNDRMTATSAISDAWIQSPTLQPLGSSTKAIKGEPRVPSPATILTEVSASWTTRSYSEAPEDVSHDMPSSTTTVELVNAAQDKTIVPQEKRRVHSSLGTRVPAVVHGQGQVETLEFRPAEYRSQHQTGDSFYRQKRYKEAETMFRQALQGRERTLGPDHEDTLYSAHSLGLSFYRQKRYKEAETIFRQALQGRGRVLGHSHEETLSSTHWFGLSLYHQKRYKEAEIEFRRALQGREETLGYDHKDTLYSANQLAMSLYDQDQYKEAETMSRRALEGREKVLGHDHEETLNSTHRLGLSLYYQKRYKAAAPMFRRALLGREKTLGYDHRHTLYSAYWLGLSLYYQKRYKEAETMLRRTLQGREKTLGHDHAETVNARECMDKAHTRALGL</sequence>
<dbReference type="PANTHER" id="PTHR33840">
    <property type="match status" value="1"/>
</dbReference>
<name>A0A1V6Y9R8_PENNA</name>
<organism evidence="3 4">
    <name type="scientific">Penicillium nalgiovense</name>
    <dbReference type="NCBI Taxonomy" id="60175"/>
    <lineage>
        <taxon>Eukaryota</taxon>
        <taxon>Fungi</taxon>
        <taxon>Dikarya</taxon>
        <taxon>Ascomycota</taxon>
        <taxon>Pezizomycotina</taxon>
        <taxon>Eurotiomycetes</taxon>
        <taxon>Eurotiomycetidae</taxon>
        <taxon>Eurotiales</taxon>
        <taxon>Aspergillaceae</taxon>
        <taxon>Penicillium</taxon>
    </lineage>
</organism>
<dbReference type="Gene3D" id="1.10.510.10">
    <property type="entry name" value="Transferase(Phosphotransferase) domain 1"/>
    <property type="match status" value="2"/>
</dbReference>
<dbReference type="GO" id="GO:0005524">
    <property type="term" value="F:ATP binding"/>
    <property type="evidence" value="ECO:0007669"/>
    <property type="project" value="InterPro"/>
</dbReference>
<dbReference type="InterPro" id="IPR011009">
    <property type="entry name" value="Kinase-like_dom_sf"/>
</dbReference>
<dbReference type="InterPro" id="IPR011990">
    <property type="entry name" value="TPR-like_helical_dom_sf"/>
</dbReference>
<accession>A0A1V6Y9R8</accession>
<evidence type="ECO:0000313" key="4">
    <source>
        <dbReference type="Proteomes" id="UP000191691"/>
    </source>
</evidence>
<dbReference type="Pfam" id="PF13374">
    <property type="entry name" value="TPR_10"/>
    <property type="match status" value="2"/>
</dbReference>
<dbReference type="InterPro" id="IPR018712">
    <property type="entry name" value="Tle1-like_cat"/>
</dbReference>
<gene>
    <name evidence="3" type="ORF">PENNAL_c0029G11613</name>
</gene>
<comment type="caution">
    <text evidence="3">The sequence shown here is derived from an EMBL/GenBank/DDBJ whole genome shotgun (WGS) entry which is preliminary data.</text>
</comment>
<dbReference type="Pfam" id="PF00069">
    <property type="entry name" value="Pkinase"/>
    <property type="match status" value="2"/>
</dbReference>
<dbReference type="PROSITE" id="PS50011">
    <property type="entry name" value="PROTEIN_KINASE_DOM"/>
    <property type="match status" value="1"/>
</dbReference>
<evidence type="ECO:0000256" key="1">
    <source>
        <dbReference type="SAM" id="MobiDB-lite"/>
    </source>
</evidence>
<reference evidence="4" key="1">
    <citation type="journal article" date="2017" name="Nat. Microbiol.">
        <title>Global analysis of biosynthetic gene clusters reveals vast potential of secondary metabolite production in Penicillium species.</title>
        <authorList>
            <person name="Nielsen J.C."/>
            <person name="Grijseels S."/>
            <person name="Prigent S."/>
            <person name="Ji B."/>
            <person name="Dainat J."/>
            <person name="Nielsen K.F."/>
            <person name="Frisvad J.C."/>
            <person name="Workman M."/>
            <person name="Nielsen J."/>
        </authorList>
    </citation>
    <scope>NUCLEOTIDE SEQUENCE [LARGE SCALE GENOMIC DNA]</scope>
    <source>
        <strain evidence="4">IBT 13039</strain>
    </source>
</reference>
<evidence type="ECO:0000313" key="3">
    <source>
        <dbReference type="EMBL" id="OQE84092.1"/>
    </source>
</evidence>
<dbReference type="Pfam" id="PF13424">
    <property type="entry name" value="TPR_12"/>
    <property type="match status" value="2"/>
</dbReference>
<dbReference type="InterPro" id="IPR000719">
    <property type="entry name" value="Prot_kinase_dom"/>
</dbReference>
<dbReference type="Proteomes" id="UP000191691">
    <property type="component" value="Unassembled WGS sequence"/>
</dbReference>
<proteinExistence type="predicted"/>
<dbReference type="Gene3D" id="1.25.40.10">
    <property type="entry name" value="Tetratricopeptide repeat domain"/>
    <property type="match status" value="2"/>
</dbReference>
<evidence type="ECO:0000259" key="2">
    <source>
        <dbReference type="PROSITE" id="PS50011"/>
    </source>
</evidence>
<dbReference type="EMBL" id="MOOB01000029">
    <property type="protein sequence ID" value="OQE84092.1"/>
    <property type="molecule type" value="Genomic_DNA"/>
</dbReference>